<dbReference type="STRING" id="370526.SAMN04489835_5356"/>
<dbReference type="GO" id="GO:0005524">
    <property type="term" value="F:ATP binding"/>
    <property type="evidence" value="ECO:0007669"/>
    <property type="project" value="InterPro"/>
</dbReference>
<dbReference type="SFLD" id="SFLDF00027">
    <property type="entry name" value="p-type_atpase"/>
    <property type="match status" value="1"/>
</dbReference>
<evidence type="ECO:0000256" key="5">
    <source>
        <dbReference type="ARBA" id="ARBA00022989"/>
    </source>
</evidence>
<dbReference type="InterPro" id="IPR036412">
    <property type="entry name" value="HAD-like_sf"/>
</dbReference>
<evidence type="ECO:0000313" key="11">
    <source>
        <dbReference type="EMBL" id="SEH89267.1"/>
    </source>
</evidence>
<feature type="domain" description="Cation-transporting P-type ATPase C-terminal" evidence="10">
    <location>
        <begin position="1276"/>
        <end position="1420"/>
    </location>
</feature>
<dbReference type="InterPro" id="IPR023298">
    <property type="entry name" value="ATPase_P-typ_TM_dom_sf"/>
</dbReference>
<dbReference type="SUPFAM" id="SSF56784">
    <property type="entry name" value="HAD-like"/>
    <property type="match status" value="1"/>
</dbReference>
<evidence type="ECO:0000259" key="10">
    <source>
        <dbReference type="Pfam" id="PF00689"/>
    </source>
</evidence>
<dbReference type="Proteomes" id="UP000182915">
    <property type="component" value="Chromosome I"/>
</dbReference>
<feature type="region of interest" description="Disordered" evidence="8">
    <location>
        <begin position="1429"/>
        <end position="1483"/>
    </location>
</feature>
<dbReference type="Pfam" id="PF00122">
    <property type="entry name" value="E1-E2_ATPase"/>
    <property type="match status" value="1"/>
</dbReference>
<dbReference type="SUPFAM" id="SSF81665">
    <property type="entry name" value="Calcium ATPase, transmembrane domain M"/>
    <property type="match status" value="1"/>
</dbReference>
<evidence type="ECO:0000313" key="12">
    <source>
        <dbReference type="Proteomes" id="UP000182915"/>
    </source>
</evidence>
<dbReference type="Gene3D" id="1.20.1110.10">
    <property type="entry name" value="Calcium-transporting ATPase, transmembrane domain"/>
    <property type="match status" value="1"/>
</dbReference>
<dbReference type="Pfam" id="PF00689">
    <property type="entry name" value="Cation_ATPase_C"/>
    <property type="match status" value="1"/>
</dbReference>
<comment type="subcellular location">
    <subcellularLocation>
        <location evidence="1">Cell membrane</location>
        <topology evidence="1">Multi-pass membrane protein</topology>
    </subcellularLocation>
</comment>
<dbReference type="SUPFAM" id="SSF81653">
    <property type="entry name" value="Calcium ATPase, transduction domain A"/>
    <property type="match status" value="1"/>
</dbReference>
<protein>
    <submittedName>
        <fullName evidence="11">H+-transporting ATPase</fullName>
    </submittedName>
</protein>
<keyword evidence="3" id="KW-0812">Transmembrane</keyword>
<dbReference type="InterPro" id="IPR008250">
    <property type="entry name" value="ATPase_P-typ_transduc_dom_A_sf"/>
</dbReference>
<dbReference type="Gene3D" id="3.40.50.1000">
    <property type="entry name" value="HAD superfamily/HAD-like"/>
    <property type="match status" value="1"/>
</dbReference>
<gene>
    <name evidence="11" type="ORF">SAMN04489835_5356</name>
</gene>
<dbReference type="PANTHER" id="PTHR42861">
    <property type="entry name" value="CALCIUM-TRANSPORTING ATPASE"/>
    <property type="match status" value="1"/>
</dbReference>
<dbReference type="Pfam" id="PF00702">
    <property type="entry name" value="Hydrolase"/>
    <property type="match status" value="1"/>
</dbReference>
<dbReference type="EMBL" id="LT629971">
    <property type="protein sequence ID" value="SEH89267.1"/>
    <property type="molecule type" value="Genomic_DNA"/>
</dbReference>
<dbReference type="PRINTS" id="PR00120">
    <property type="entry name" value="HATPASE"/>
</dbReference>
<keyword evidence="12" id="KW-1185">Reference proteome</keyword>
<keyword evidence="2" id="KW-1003">Cell membrane</keyword>
<keyword evidence="5" id="KW-1133">Transmembrane helix</keyword>
<dbReference type="InterPro" id="IPR023299">
    <property type="entry name" value="ATPase_P-typ_cyto_dom_N"/>
</dbReference>
<dbReference type="InterPro" id="IPR044492">
    <property type="entry name" value="P_typ_ATPase_HD_dom"/>
</dbReference>
<dbReference type="PRINTS" id="PR00119">
    <property type="entry name" value="CATATPASE"/>
</dbReference>
<evidence type="ECO:0000256" key="7">
    <source>
        <dbReference type="ARBA" id="ARBA00049360"/>
    </source>
</evidence>
<dbReference type="InterPro" id="IPR059000">
    <property type="entry name" value="ATPase_P-type_domA"/>
</dbReference>
<evidence type="ECO:0000259" key="9">
    <source>
        <dbReference type="Pfam" id="PF00122"/>
    </source>
</evidence>
<dbReference type="Gene3D" id="3.40.1110.10">
    <property type="entry name" value="Calcium-transporting ATPase, cytoplasmic domain N"/>
    <property type="match status" value="1"/>
</dbReference>
<evidence type="ECO:0000256" key="1">
    <source>
        <dbReference type="ARBA" id="ARBA00004651"/>
    </source>
</evidence>
<evidence type="ECO:0000256" key="2">
    <source>
        <dbReference type="ARBA" id="ARBA00022475"/>
    </source>
</evidence>
<dbReference type="NCBIfam" id="TIGR01494">
    <property type="entry name" value="ATPase_P-type"/>
    <property type="match status" value="2"/>
</dbReference>
<organism evidence="11 12">
    <name type="scientific">Mycolicibacterium rutilum</name>
    <name type="common">Mycobacterium rutilum</name>
    <dbReference type="NCBI Taxonomy" id="370526"/>
    <lineage>
        <taxon>Bacteria</taxon>
        <taxon>Bacillati</taxon>
        <taxon>Actinomycetota</taxon>
        <taxon>Actinomycetes</taxon>
        <taxon>Mycobacteriales</taxon>
        <taxon>Mycobacteriaceae</taxon>
        <taxon>Mycolicibacterium</taxon>
    </lineage>
</organism>
<reference evidence="12" key="1">
    <citation type="submission" date="2016-10" db="EMBL/GenBank/DDBJ databases">
        <authorList>
            <person name="Varghese N."/>
            <person name="Submissions S."/>
        </authorList>
    </citation>
    <scope>NUCLEOTIDE SEQUENCE [LARGE SCALE GENOMIC DNA]</scope>
    <source>
        <strain evidence="12">DSM 45405</strain>
    </source>
</reference>
<sequence>MSLLGRLAGAATTVMTAPVAVTAVCANSALQIGAKVAAAPGLDILAGESMGAVAALAKEMVGGSPSRRCWRNEDRWWIEVRGLGGETGRALGRDVVQALLGEPGVRTAGLNHALSRVVVTVDEDAPPLDRLCRVIATAERNAGVSTRPASDLPADRIVLKGKLIGAAANTVGLCAAATGRVLRWPGLPSGLAGAVTTIDYQPKLRAAVEDRLGTTAADTAIALAAATVYTLTETPSSLAVEAVRHLTQAAESFAFAQSWRRREPDLATSPHDDHHSAKPRPCPLPPGPIERHLNRSGRAQGIAAAAVGVATRNLNTAATAAMVATPKAARNAREGFAATLGRGLADRHGVIALDTGAIRRLDRVDAVVVDPRTLLTDRLRIGRTRGVADGDRAAVWQWAQDNLARERSTVGWHRAPLHANGDGPAQVLIRHECRPLAAPVLREIRRGGAELVSVDADDLDDLRSSFDELVAAGESLEQALAEAVRELQRQGRVVAVLSTVAAEALSAADVAIGLLSEEHPPPWPADLLAPDLAAVWRIAHALPAARRASRQGVELATSASMLGGLLMVPGVRGRGPGPVTVGAAAGLMIGTLLARGALGDDVPNHAPELEWHAMTAEQVQEHLPPPRTEEPQARSRLSATATASAGAVQQVAGPAYRLARDLTVALRRELADPLTPVLAVGSAASALLGSPVDAVLVGSVLTGNAVLAASQQVRAERLLSRLLAVQDPPARRLTDGREETVDAARLRPGDLIDVRPGEVVPADSRIIHAADTEVDESSLTGESLPVPKQVAATPGAAVAERSCMLHAGTTVVAGTAVAVVTAVGARTQANRAAQLPSPEKSAVGLQSQLKDLTNRALPFSLAGGALVTGLGVLRLAPLRRAVSSGVAVAVAAVPEGLPLVATLAQQAAARRLTRAGVLVRSPRSVEALGRVGVVCFDKTGTLSENRLRVARVHAAPGVDRDDVLACAARATPPKNGERHEHATDAAVIAAGPPHQKFSGATYLPFRSGRPFSASLDKRQLCLKGAPEVVLAACGDTDPAVSRALHEMAGSGLRVIAVARRTVSAREAAAARRGDDALAGLCRERLELVGLLGLSDTPRAESAPLLKALRQQRIGVRLLTGDHPITATAIAAELGMAVTADQVISGADWDAMSRRAQEAAVRERLVFARMTPEHKVQVVQTLERIGQVCAMVGDGANDAAAIRSATVGIGVAARGSDPARTAADVMLLDGHIGALVDALDEGRQLWRRVQAAVAVLLGGNAGEVAFSIIGSALTGSSPLNARQLLLVNMMTDALPAAALAVSPAVTPSDGAGPNQAALWRTVAIRGTTTAAAATTAWLMAGFTLTPRRASTVSLIALVSTQLGQTLLDSHSPLVVGTALGSLAALGAVISTPGISQMLGCTPLGPLGWAQAITIASAATLAAGVGPRLLGHQSSMSTTPNRHSTAYSSRSGTASNPDTTATGSEDGADMSSTLPTVPVERPNSP</sequence>
<keyword evidence="6" id="KW-0472">Membrane</keyword>
<keyword evidence="4" id="KW-1278">Translocase</keyword>
<comment type="catalytic activity">
    <reaction evidence="7">
        <text>ATP + H2O = ADP + phosphate + H(+)</text>
        <dbReference type="Rhea" id="RHEA:13065"/>
        <dbReference type="ChEBI" id="CHEBI:15377"/>
        <dbReference type="ChEBI" id="CHEBI:15378"/>
        <dbReference type="ChEBI" id="CHEBI:30616"/>
        <dbReference type="ChEBI" id="CHEBI:43474"/>
        <dbReference type="ChEBI" id="CHEBI:456216"/>
    </reaction>
</comment>
<dbReference type="InterPro" id="IPR006068">
    <property type="entry name" value="ATPase_P-typ_cation-transptr_C"/>
</dbReference>
<dbReference type="InterPro" id="IPR001757">
    <property type="entry name" value="P_typ_ATPase"/>
</dbReference>
<name>A0A1H6LL67_MYCRU</name>
<dbReference type="SFLD" id="SFLDG00002">
    <property type="entry name" value="C1.7:_P-type_atpase_like"/>
    <property type="match status" value="1"/>
</dbReference>
<feature type="compositionally biased region" description="Basic and acidic residues" evidence="8">
    <location>
        <begin position="261"/>
        <end position="276"/>
    </location>
</feature>
<dbReference type="Gene3D" id="2.70.150.10">
    <property type="entry name" value="Calcium-transporting ATPase, cytoplasmic transduction domain A"/>
    <property type="match status" value="1"/>
</dbReference>
<dbReference type="SFLD" id="SFLDS00003">
    <property type="entry name" value="Haloacid_Dehalogenase"/>
    <property type="match status" value="1"/>
</dbReference>
<evidence type="ECO:0000256" key="4">
    <source>
        <dbReference type="ARBA" id="ARBA00022967"/>
    </source>
</evidence>
<evidence type="ECO:0000256" key="6">
    <source>
        <dbReference type="ARBA" id="ARBA00023136"/>
    </source>
</evidence>
<feature type="compositionally biased region" description="Polar residues" evidence="8">
    <location>
        <begin position="1430"/>
        <end position="1461"/>
    </location>
</feature>
<evidence type="ECO:0000256" key="8">
    <source>
        <dbReference type="SAM" id="MobiDB-lite"/>
    </source>
</evidence>
<feature type="region of interest" description="Disordered" evidence="8">
    <location>
        <begin position="261"/>
        <end position="290"/>
    </location>
</feature>
<feature type="domain" description="P-type ATPase A" evidence="9">
    <location>
        <begin position="726"/>
        <end position="835"/>
    </location>
</feature>
<dbReference type="GO" id="GO:0016887">
    <property type="term" value="F:ATP hydrolysis activity"/>
    <property type="evidence" value="ECO:0007669"/>
    <property type="project" value="InterPro"/>
</dbReference>
<accession>A0A1H6LL67</accession>
<evidence type="ECO:0000256" key="3">
    <source>
        <dbReference type="ARBA" id="ARBA00022692"/>
    </source>
</evidence>
<proteinExistence type="predicted"/>
<dbReference type="GO" id="GO:0005886">
    <property type="term" value="C:plasma membrane"/>
    <property type="evidence" value="ECO:0007669"/>
    <property type="project" value="UniProtKB-SubCell"/>
</dbReference>
<dbReference type="InterPro" id="IPR023214">
    <property type="entry name" value="HAD_sf"/>
</dbReference>